<dbReference type="RefSeq" id="WP_241274003.1">
    <property type="nucleotide sequence ID" value="NZ_JAKZGS010000003.1"/>
</dbReference>
<evidence type="ECO:0000313" key="2">
    <source>
        <dbReference type="EMBL" id="MCH7397493.1"/>
    </source>
</evidence>
<feature type="signal peptide" evidence="1">
    <location>
        <begin position="1"/>
        <end position="22"/>
    </location>
</feature>
<sequence>MKKISILSLLICLLFSCKTVDYEWENFTYVATPKVTLNAESSALPTFASAKTSFFNLADPDYSTSQKFEWELDYYDAEGRADVEAIEVYIGFNRREGNPPVYPLVLSLAEVHPNERQFPLPSVIRANDILLERVTTFPKQYSFTASELAALTQTNLSTVAVNDYFLFKFIVIMADGKRIVQYNDNSCDESRGELCDCRVGVRFKNIR</sequence>
<keyword evidence="3" id="KW-1185">Reference proteome</keyword>
<dbReference type="PROSITE" id="PS51257">
    <property type="entry name" value="PROKAR_LIPOPROTEIN"/>
    <property type="match status" value="1"/>
</dbReference>
<evidence type="ECO:0000313" key="3">
    <source>
        <dbReference type="Proteomes" id="UP001165488"/>
    </source>
</evidence>
<evidence type="ECO:0000256" key="1">
    <source>
        <dbReference type="SAM" id="SignalP"/>
    </source>
</evidence>
<reference evidence="2" key="1">
    <citation type="submission" date="2022-03" db="EMBL/GenBank/DDBJ databases">
        <title>De novo assembled genomes of Belliella spp. (Cyclobacteriaceae) strains.</title>
        <authorList>
            <person name="Szabo A."/>
            <person name="Korponai K."/>
            <person name="Felfoldi T."/>
        </authorList>
    </citation>
    <scope>NUCLEOTIDE SEQUENCE</scope>
    <source>
        <strain evidence="2">DSM 107340</strain>
    </source>
</reference>
<evidence type="ECO:0008006" key="4">
    <source>
        <dbReference type="Google" id="ProtNLM"/>
    </source>
</evidence>
<accession>A0ABS9UMJ4</accession>
<proteinExistence type="predicted"/>
<comment type="caution">
    <text evidence="2">The sequence shown here is derived from an EMBL/GenBank/DDBJ whole genome shotgun (WGS) entry which is preliminary data.</text>
</comment>
<gene>
    <name evidence="2" type="ORF">MM236_05815</name>
</gene>
<dbReference type="EMBL" id="JAKZGS010000003">
    <property type="protein sequence ID" value="MCH7397493.1"/>
    <property type="molecule type" value="Genomic_DNA"/>
</dbReference>
<dbReference type="Proteomes" id="UP001165488">
    <property type="component" value="Unassembled WGS sequence"/>
</dbReference>
<feature type="chain" id="PRO_5046116584" description="Lipoprotein" evidence="1">
    <location>
        <begin position="23"/>
        <end position="207"/>
    </location>
</feature>
<name>A0ABS9UMJ4_9BACT</name>
<keyword evidence="1" id="KW-0732">Signal</keyword>
<organism evidence="2 3">
    <name type="scientific">Belliella calami</name>
    <dbReference type="NCBI Taxonomy" id="2923436"/>
    <lineage>
        <taxon>Bacteria</taxon>
        <taxon>Pseudomonadati</taxon>
        <taxon>Bacteroidota</taxon>
        <taxon>Cytophagia</taxon>
        <taxon>Cytophagales</taxon>
        <taxon>Cyclobacteriaceae</taxon>
        <taxon>Belliella</taxon>
    </lineage>
</organism>
<protein>
    <recommendedName>
        <fullName evidence="4">Lipoprotein</fullName>
    </recommendedName>
</protein>